<dbReference type="GO" id="GO:0030245">
    <property type="term" value="P:cellulose catabolic process"/>
    <property type="evidence" value="ECO:0007669"/>
    <property type="project" value="UniProtKB-KW"/>
</dbReference>
<evidence type="ECO:0008006" key="7">
    <source>
        <dbReference type="Google" id="ProtNLM"/>
    </source>
</evidence>
<evidence type="ECO:0000256" key="3">
    <source>
        <dbReference type="ARBA" id="ARBA00023326"/>
    </source>
</evidence>
<feature type="chain" id="PRO_5042934416" description="Glycoside hydrolase family 5 domain-containing protein" evidence="4">
    <location>
        <begin position="19"/>
        <end position="122"/>
    </location>
</feature>
<dbReference type="InterPro" id="IPR017853">
    <property type="entry name" value="GH"/>
</dbReference>
<dbReference type="PANTHER" id="PTHR35923:SF2">
    <property type="entry name" value="ENDOGLUCANASE"/>
    <property type="match status" value="1"/>
</dbReference>
<keyword evidence="4" id="KW-0732">Signal</keyword>
<name>A0AAN5CQE4_9BILA</name>
<reference evidence="6" key="1">
    <citation type="submission" date="2022-10" db="EMBL/GenBank/DDBJ databases">
        <title>Genome assembly of Pristionchus species.</title>
        <authorList>
            <person name="Yoshida K."/>
            <person name="Sommer R.J."/>
        </authorList>
    </citation>
    <scope>NUCLEOTIDE SEQUENCE [LARGE SCALE GENOMIC DNA]</scope>
    <source>
        <strain evidence="6">RS5460</strain>
    </source>
</reference>
<keyword evidence="1" id="KW-0136">Cellulose degradation</keyword>
<keyword evidence="2" id="KW-0119">Carbohydrate metabolism</keyword>
<dbReference type="Proteomes" id="UP001328107">
    <property type="component" value="Unassembled WGS sequence"/>
</dbReference>
<dbReference type="EMBL" id="BTRK01000004">
    <property type="protein sequence ID" value="GMR48746.1"/>
    <property type="molecule type" value="Genomic_DNA"/>
</dbReference>
<dbReference type="AlphaFoldDB" id="A0AAN5CQE4"/>
<keyword evidence="6" id="KW-1185">Reference proteome</keyword>
<evidence type="ECO:0000313" key="5">
    <source>
        <dbReference type="EMBL" id="GMR48746.1"/>
    </source>
</evidence>
<keyword evidence="3" id="KW-0624">Polysaccharide degradation</keyword>
<dbReference type="SUPFAM" id="SSF51445">
    <property type="entry name" value="(Trans)glycosidases"/>
    <property type="match status" value="1"/>
</dbReference>
<feature type="signal peptide" evidence="4">
    <location>
        <begin position="1"/>
        <end position="18"/>
    </location>
</feature>
<dbReference type="Gene3D" id="3.20.20.80">
    <property type="entry name" value="Glycosidases"/>
    <property type="match status" value="1"/>
</dbReference>
<proteinExistence type="predicted"/>
<protein>
    <recommendedName>
        <fullName evidence="7">Glycoside hydrolase family 5 domain-containing protein</fullName>
    </recommendedName>
</protein>
<sequence length="122" mass="13670">MLISSLLPFSFLIVSIMSEQCVNKLEWTTAGGQIMVNGQPLVLKGINYFGFETETYAPHGIWSYDLNYYLDFIKNNGFNAIRVPFSLEMVKNNPSNFNINCATNPGLCGKSSLQLLDMRAFA</sequence>
<organism evidence="5 6">
    <name type="scientific">Pristionchus mayeri</name>
    <dbReference type="NCBI Taxonomy" id="1317129"/>
    <lineage>
        <taxon>Eukaryota</taxon>
        <taxon>Metazoa</taxon>
        <taxon>Ecdysozoa</taxon>
        <taxon>Nematoda</taxon>
        <taxon>Chromadorea</taxon>
        <taxon>Rhabditida</taxon>
        <taxon>Rhabditina</taxon>
        <taxon>Diplogasteromorpha</taxon>
        <taxon>Diplogasteroidea</taxon>
        <taxon>Neodiplogasteridae</taxon>
        <taxon>Pristionchus</taxon>
    </lineage>
</organism>
<accession>A0AAN5CQE4</accession>
<evidence type="ECO:0000256" key="2">
    <source>
        <dbReference type="ARBA" id="ARBA00023277"/>
    </source>
</evidence>
<evidence type="ECO:0000313" key="6">
    <source>
        <dbReference type="Proteomes" id="UP001328107"/>
    </source>
</evidence>
<gene>
    <name evidence="5" type="ORF">PMAYCL1PPCAC_18941</name>
</gene>
<dbReference type="PANTHER" id="PTHR35923">
    <property type="entry name" value="MAJOR EXTRACELLULAR ENDOGLUCANASE"/>
    <property type="match status" value="1"/>
</dbReference>
<comment type="caution">
    <text evidence="5">The sequence shown here is derived from an EMBL/GenBank/DDBJ whole genome shotgun (WGS) entry which is preliminary data.</text>
</comment>
<evidence type="ECO:0000256" key="1">
    <source>
        <dbReference type="ARBA" id="ARBA00023001"/>
    </source>
</evidence>
<evidence type="ECO:0000256" key="4">
    <source>
        <dbReference type="SAM" id="SignalP"/>
    </source>
</evidence>